<dbReference type="PANTHER" id="PTHR42709">
    <property type="entry name" value="ALKALINE PHOSPHATASE LIKE PROTEIN"/>
    <property type="match status" value="1"/>
</dbReference>
<dbReference type="RefSeq" id="WP_047764185.1">
    <property type="nucleotide sequence ID" value="NZ_LAQL01000006.1"/>
</dbReference>
<dbReference type="InterPro" id="IPR051311">
    <property type="entry name" value="DedA_domain"/>
</dbReference>
<evidence type="ECO:0000313" key="4">
    <source>
        <dbReference type="Proteomes" id="UP000035444"/>
    </source>
</evidence>
<evidence type="ECO:0000256" key="1">
    <source>
        <dbReference type="SAM" id="Phobius"/>
    </source>
</evidence>
<comment type="caution">
    <text evidence="3">The sequence shown here is derived from an EMBL/GenBank/DDBJ whole genome shotgun (WGS) entry which is preliminary data.</text>
</comment>
<proteinExistence type="predicted"/>
<reference evidence="3 4" key="1">
    <citation type="submission" date="2015-03" db="EMBL/GenBank/DDBJ databases">
        <title>Genome Sequence of Kiloniella spongiae MEBiC09566, isolated from a marine sponge.</title>
        <authorList>
            <person name="Shao Z."/>
            <person name="Wang L."/>
            <person name="Li X."/>
        </authorList>
    </citation>
    <scope>NUCLEOTIDE SEQUENCE [LARGE SCALE GENOMIC DNA]</scope>
    <source>
        <strain evidence="3 4">MEBiC09566</strain>
    </source>
</reference>
<dbReference type="AlphaFoldDB" id="A0A0H2MEP1"/>
<dbReference type="STRING" id="1489064.WH96_11115"/>
<dbReference type="PANTHER" id="PTHR42709:SF4">
    <property type="entry name" value="INNER MEMBRANE PROTEIN YQAA"/>
    <property type="match status" value="1"/>
</dbReference>
<dbReference type="Pfam" id="PF09335">
    <property type="entry name" value="VTT_dom"/>
    <property type="match status" value="1"/>
</dbReference>
<keyword evidence="1" id="KW-1133">Transmembrane helix</keyword>
<organism evidence="3 4">
    <name type="scientific">Kiloniella spongiae</name>
    <dbReference type="NCBI Taxonomy" id="1489064"/>
    <lineage>
        <taxon>Bacteria</taxon>
        <taxon>Pseudomonadati</taxon>
        <taxon>Pseudomonadota</taxon>
        <taxon>Alphaproteobacteria</taxon>
        <taxon>Rhodospirillales</taxon>
        <taxon>Kiloniellaceae</taxon>
        <taxon>Kiloniella</taxon>
    </lineage>
</organism>
<keyword evidence="4" id="KW-1185">Reference proteome</keyword>
<dbReference type="OrthoDB" id="9814483at2"/>
<feature type="domain" description="VTT" evidence="2">
    <location>
        <begin position="22"/>
        <end position="133"/>
    </location>
</feature>
<keyword evidence="1" id="KW-0472">Membrane</keyword>
<keyword evidence="1" id="KW-0812">Transmembrane</keyword>
<gene>
    <name evidence="3" type="ORF">WH96_11115</name>
</gene>
<evidence type="ECO:0000259" key="2">
    <source>
        <dbReference type="Pfam" id="PF09335"/>
    </source>
</evidence>
<dbReference type="EMBL" id="LAQL01000006">
    <property type="protein sequence ID" value="KLN60974.1"/>
    <property type="molecule type" value="Genomic_DNA"/>
</dbReference>
<feature type="transmembrane region" description="Helical" evidence="1">
    <location>
        <begin position="39"/>
        <end position="63"/>
    </location>
</feature>
<feature type="transmembrane region" description="Helical" evidence="1">
    <location>
        <begin position="114"/>
        <end position="133"/>
    </location>
</feature>
<sequence length="138" mass="15692">MFTLLSLFLGAFLAATILPFSSEIMLAAALNSGEYPKWLLVLIATTGNTLGAIVNWWLGSYLLRWSDHRWFPFSVKQLDQASEWFRKYGTLSLLLTWIPVIGDPLTFAAGVLKVRFILFLPLVFLGKGLRYIFIGWLF</sequence>
<protein>
    <submittedName>
        <fullName evidence="3">Membrane protein</fullName>
    </submittedName>
</protein>
<feature type="transmembrane region" description="Helical" evidence="1">
    <location>
        <begin position="84"/>
        <end position="102"/>
    </location>
</feature>
<name>A0A0H2MEP1_9PROT</name>
<dbReference type="InterPro" id="IPR032816">
    <property type="entry name" value="VTT_dom"/>
</dbReference>
<evidence type="ECO:0000313" key="3">
    <source>
        <dbReference type="EMBL" id="KLN60974.1"/>
    </source>
</evidence>
<accession>A0A0H2MEP1</accession>
<dbReference type="Proteomes" id="UP000035444">
    <property type="component" value="Unassembled WGS sequence"/>
</dbReference>